<evidence type="ECO:0000313" key="2">
    <source>
        <dbReference type="Proteomes" id="UP000006038"/>
    </source>
</evidence>
<reference evidence="1" key="2">
    <citation type="submission" date="2013-04" db="UniProtKB">
        <authorList>
            <consortium name="EnsemblPlants"/>
        </authorList>
    </citation>
    <scope>IDENTIFICATION</scope>
</reference>
<evidence type="ECO:0000313" key="1">
    <source>
        <dbReference type="EnsemblPlants" id="OB10G12650.1"/>
    </source>
</evidence>
<dbReference type="HOGENOM" id="CLU_2403150_0_0_1"/>
<dbReference type="AlphaFoldDB" id="J3N167"/>
<sequence>MTVKPPRPTVPHLWRLHPMVKWKRCENHTKNKIPDIQYNVTAIDRCRKPVELPIVSVKFNNSCGSLVKNFMPINAELCDRHVFNGVIGGLRRA</sequence>
<reference evidence="1" key="1">
    <citation type="journal article" date="2013" name="Nat. Commun.">
        <title>Whole-genome sequencing of Oryza brachyantha reveals mechanisms underlying Oryza genome evolution.</title>
        <authorList>
            <person name="Chen J."/>
            <person name="Huang Q."/>
            <person name="Gao D."/>
            <person name="Wang J."/>
            <person name="Lang Y."/>
            <person name="Liu T."/>
            <person name="Li B."/>
            <person name="Bai Z."/>
            <person name="Luis Goicoechea J."/>
            <person name="Liang C."/>
            <person name="Chen C."/>
            <person name="Zhang W."/>
            <person name="Sun S."/>
            <person name="Liao Y."/>
            <person name="Zhang X."/>
            <person name="Yang L."/>
            <person name="Song C."/>
            <person name="Wang M."/>
            <person name="Shi J."/>
            <person name="Liu G."/>
            <person name="Liu J."/>
            <person name="Zhou H."/>
            <person name="Zhou W."/>
            <person name="Yu Q."/>
            <person name="An N."/>
            <person name="Chen Y."/>
            <person name="Cai Q."/>
            <person name="Wang B."/>
            <person name="Liu B."/>
            <person name="Min J."/>
            <person name="Huang Y."/>
            <person name="Wu H."/>
            <person name="Li Z."/>
            <person name="Zhang Y."/>
            <person name="Yin Y."/>
            <person name="Song W."/>
            <person name="Jiang J."/>
            <person name="Jackson S.A."/>
            <person name="Wing R.A."/>
            <person name="Wang J."/>
            <person name="Chen M."/>
        </authorList>
    </citation>
    <scope>NUCLEOTIDE SEQUENCE [LARGE SCALE GENOMIC DNA]</scope>
    <source>
        <strain evidence="1">cv. IRGC 101232</strain>
    </source>
</reference>
<name>J3N167_ORYBR</name>
<accession>J3N167</accession>
<dbReference type="Proteomes" id="UP000006038">
    <property type="component" value="Chromosome 10"/>
</dbReference>
<organism evidence="1">
    <name type="scientific">Oryza brachyantha</name>
    <name type="common">malo sina</name>
    <dbReference type="NCBI Taxonomy" id="4533"/>
    <lineage>
        <taxon>Eukaryota</taxon>
        <taxon>Viridiplantae</taxon>
        <taxon>Streptophyta</taxon>
        <taxon>Embryophyta</taxon>
        <taxon>Tracheophyta</taxon>
        <taxon>Spermatophyta</taxon>
        <taxon>Magnoliopsida</taxon>
        <taxon>Liliopsida</taxon>
        <taxon>Poales</taxon>
        <taxon>Poaceae</taxon>
        <taxon>BOP clade</taxon>
        <taxon>Oryzoideae</taxon>
        <taxon>Oryzeae</taxon>
        <taxon>Oryzinae</taxon>
        <taxon>Oryza</taxon>
    </lineage>
</organism>
<protein>
    <submittedName>
        <fullName evidence="1">Uncharacterized protein</fullName>
    </submittedName>
</protein>
<keyword evidence="2" id="KW-1185">Reference proteome</keyword>
<proteinExistence type="predicted"/>
<dbReference type="Gramene" id="OB10G12650.1">
    <property type="protein sequence ID" value="OB10G12650.1"/>
    <property type="gene ID" value="OB10G12650"/>
</dbReference>
<dbReference type="EnsemblPlants" id="OB10G12650.1">
    <property type="protein sequence ID" value="OB10G12650.1"/>
    <property type="gene ID" value="OB10G12650"/>
</dbReference>